<dbReference type="Proteomes" id="UP000077748">
    <property type="component" value="Chromosome"/>
</dbReference>
<sequence>MTIPVRGRQRGAVLFVALVMLLVLTLLAVGGMREMQLEGRMTGNRLELQRLTSAAESALREGEGRVSQSSRALEACSASSPCYTGLASSYAADFSGATAYTGLDGATSLPRNARWYLRYIGNSCKGGSGGSANAYLSKGQSGCTYYYEVNAQAYKDSASVSTGCAANTLCLRSSTALVIP</sequence>
<evidence type="ECO:0000313" key="4">
    <source>
        <dbReference type="Proteomes" id="UP000077748"/>
    </source>
</evidence>
<dbReference type="InterPro" id="IPR025746">
    <property type="entry name" value="PilX_N_dom"/>
</dbReference>
<feature type="transmembrane region" description="Helical" evidence="1">
    <location>
        <begin position="12"/>
        <end position="32"/>
    </location>
</feature>
<keyword evidence="1" id="KW-1133">Transmembrane helix</keyword>
<protein>
    <submittedName>
        <fullName evidence="3">Pilus assembly protein PilX</fullName>
    </submittedName>
</protein>
<keyword evidence="1" id="KW-0812">Transmembrane</keyword>
<keyword evidence="1" id="KW-0472">Membrane</keyword>
<feature type="domain" description="Type 4 fimbrial biogenesis protein PilX N-terminal" evidence="2">
    <location>
        <begin position="10"/>
        <end position="60"/>
    </location>
</feature>
<evidence type="ECO:0000313" key="3">
    <source>
        <dbReference type="EMBL" id="ANI15977.1"/>
    </source>
</evidence>
<name>A0A1A9KEE1_9PSED</name>
<dbReference type="RefSeq" id="WP_064583597.1">
    <property type="nucleotide sequence ID" value="NZ_CP015878.1"/>
</dbReference>
<evidence type="ECO:0000259" key="2">
    <source>
        <dbReference type="Pfam" id="PF14341"/>
    </source>
</evidence>
<dbReference type="EMBL" id="CP015878">
    <property type="protein sequence ID" value="ANI15977.1"/>
    <property type="molecule type" value="Genomic_DNA"/>
</dbReference>
<reference evidence="3 4" key="1">
    <citation type="submission" date="2016-05" db="EMBL/GenBank/DDBJ databases">
        <title>Genome Sequence of Pseudomonas citronellolis Strain SJTE-3, an Estrogens and Persistent Organic Pollutants degradation strain.</title>
        <authorList>
            <person name="Liang R."/>
        </authorList>
    </citation>
    <scope>NUCLEOTIDE SEQUENCE [LARGE SCALE GENOMIC DNA]</scope>
    <source>
        <strain evidence="3 4">SJTE-3</strain>
    </source>
</reference>
<evidence type="ECO:0000256" key="1">
    <source>
        <dbReference type="SAM" id="Phobius"/>
    </source>
</evidence>
<gene>
    <name evidence="3" type="ORF">A9C11_19250</name>
</gene>
<dbReference type="Pfam" id="PF14341">
    <property type="entry name" value="PilX_N"/>
    <property type="match status" value="1"/>
</dbReference>
<dbReference type="AlphaFoldDB" id="A0A1A9KEE1"/>
<organism evidence="3 4">
    <name type="scientific">Pseudomonas citronellolis</name>
    <dbReference type="NCBI Taxonomy" id="53408"/>
    <lineage>
        <taxon>Bacteria</taxon>
        <taxon>Pseudomonadati</taxon>
        <taxon>Pseudomonadota</taxon>
        <taxon>Gammaproteobacteria</taxon>
        <taxon>Pseudomonadales</taxon>
        <taxon>Pseudomonadaceae</taxon>
        <taxon>Pseudomonas</taxon>
    </lineage>
</organism>
<proteinExistence type="predicted"/>
<accession>A0A1A9KEE1</accession>